<evidence type="ECO:0000256" key="1">
    <source>
        <dbReference type="SAM" id="SignalP"/>
    </source>
</evidence>
<proteinExistence type="predicted"/>
<evidence type="ECO:0008006" key="4">
    <source>
        <dbReference type="Google" id="ProtNLM"/>
    </source>
</evidence>
<organism evidence="2 3">
    <name type="scientific">Verrucomicrobia subdivision 6 bacterium BACL9 MAG-120507-bin52</name>
    <dbReference type="NCBI Taxonomy" id="1655590"/>
    <lineage>
        <taxon>Bacteria</taxon>
        <taxon>Pseudomonadati</taxon>
        <taxon>Verrucomicrobiota</taxon>
        <taxon>Verrucomicrobiia</taxon>
        <taxon>Verrucomicrobiales</taxon>
        <taxon>Verrucomicrobia subdivision 6</taxon>
    </lineage>
</organism>
<evidence type="ECO:0000313" key="3">
    <source>
        <dbReference type="Proteomes" id="UP000051269"/>
    </source>
</evidence>
<dbReference type="EMBL" id="LIBO01000033">
    <property type="protein sequence ID" value="KRO62797.1"/>
    <property type="molecule type" value="Genomic_DNA"/>
</dbReference>
<comment type="caution">
    <text evidence="2">The sequence shown here is derived from an EMBL/GenBank/DDBJ whole genome shotgun (WGS) entry which is preliminary data.</text>
</comment>
<accession>A0A0R2RQR5</accession>
<reference evidence="2 3" key="1">
    <citation type="submission" date="2015-10" db="EMBL/GenBank/DDBJ databases">
        <title>Metagenome-Assembled Genomes uncover a global brackish microbiome.</title>
        <authorList>
            <person name="Hugerth L.W."/>
            <person name="Larsson J."/>
            <person name="Alneberg J."/>
            <person name="Lindh M.V."/>
            <person name="Legrand C."/>
            <person name="Pinhassi J."/>
            <person name="Andersson A.F."/>
        </authorList>
    </citation>
    <scope>NUCLEOTIDE SEQUENCE [LARGE SCALE GENOMIC DNA]</scope>
    <source>
        <strain evidence="2">BACL18 MAG-120507-bin52</strain>
    </source>
</reference>
<keyword evidence="1" id="KW-0732">Signal</keyword>
<sequence length="553" mass="62528">MRGLLFALGSIVFFISSASAATWWEAHPDPATWAHEKLLLGDTLRSEFTKKKPSDIQPGSDEAEQFRLWQWLDWARTDFTPEEVLAFRALGENSELRRAVLENIRPEDHQDEVLKILLQMQIACPNCLQELPRLAVAFALVFDQPFPKRWPHRQVAADTVPTEPVDSVARLQLMTELQRARRFLTDLRDFTVNELKFVIDHPLVASEMEWARKNVTASRSGFGKVFSSIRYDIPRYEANQLVWPYPAYTFSEIRSKGGICVDQAYFAANTGKAKGLPTLYFSGQGDDGGHAWFGFMDSPGHWKTDCGRYESQNYPVGNAMDPQVWQPISDTELTFLAKGRERSSAHQQAKLLTDIGKTLEKSDPDRWLEAALLVQPEYLPAWKAQGELLDGGKASPEKQVEFWKKYIKRFSIYPDLKVVGQEKLLQLAKERGDEAAVKSLSRQILVQNRTRRFDLGIGAAAMEVGEKIEAGKWSEAETAFRRALREFKGQAGGNLYYGLIVPFVEAALAEGQGPIAKSSLVEAKRILRPTKDSLVGRSFMELEKKVSAELKKK</sequence>
<protein>
    <recommendedName>
        <fullName evidence="4">Transglutaminase-like domain-containing protein</fullName>
    </recommendedName>
</protein>
<feature type="signal peptide" evidence="1">
    <location>
        <begin position="1"/>
        <end position="20"/>
    </location>
</feature>
<dbReference type="Proteomes" id="UP000051269">
    <property type="component" value="Unassembled WGS sequence"/>
</dbReference>
<name>A0A0R2RQR5_9BACT</name>
<gene>
    <name evidence="2" type="ORF">ABR82_07835</name>
</gene>
<dbReference type="AlphaFoldDB" id="A0A0R2RQR5"/>
<evidence type="ECO:0000313" key="2">
    <source>
        <dbReference type="EMBL" id="KRO62797.1"/>
    </source>
</evidence>
<feature type="chain" id="PRO_5006422907" description="Transglutaminase-like domain-containing protein" evidence="1">
    <location>
        <begin position="21"/>
        <end position="553"/>
    </location>
</feature>